<evidence type="ECO:0000313" key="2">
    <source>
        <dbReference type="Proteomes" id="UP000265719"/>
    </source>
</evidence>
<protein>
    <submittedName>
        <fullName evidence="1">Uncharacterized protein</fullName>
    </submittedName>
</protein>
<gene>
    <name evidence="1" type="ORF">NI17_010335</name>
</gene>
<dbReference type="EMBL" id="CP063196">
    <property type="protein sequence ID" value="UOE21976.1"/>
    <property type="molecule type" value="Genomic_DNA"/>
</dbReference>
<dbReference type="KEGG" id="thao:NI17_010335"/>
<accession>A0AA97M1W2</accession>
<organism evidence="1 2">
    <name type="scientific">Thermobifida halotolerans</name>
    <dbReference type="NCBI Taxonomy" id="483545"/>
    <lineage>
        <taxon>Bacteria</taxon>
        <taxon>Bacillati</taxon>
        <taxon>Actinomycetota</taxon>
        <taxon>Actinomycetes</taxon>
        <taxon>Streptosporangiales</taxon>
        <taxon>Nocardiopsidaceae</taxon>
        <taxon>Thermobifida</taxon>
    </lineage>
</organism>
<evidence type="ECO:0000313" key="1">
    <source>
        <dbReference type="EMBL" id="UOE21976.1"/>
    </source>
</evidence>
<dbReference type="AlphaFoldDB" id="A0AA97M1W2"/>
<proteinExistence type="predicted"/>
<name>A0AA97M1W2_9ACTN</name>
<sequence length="200" mass="22826">MCTVASDLDVEAVISTGWADPEVFSPQEWARAEEFWLERRKDDARLLEVRERASALITEWTGRTPRDVGSFGTRVNLESSDLDLGIGYPVAEREALVAALEGRAAFKGERKTSFSTTRLVFFFELDGVEIDVSALTEDDFAVACRMLDQIEAGMDRDERIAHTWVKHLLRSSGRLEDYARWKLVVYARYCPEFNWVPIPE</sequence>
<dbReference type="Proteomes" id="UP000265719">
    <property type="component" value="Chromosome"/>
</dbReference>
<reference evidence="1" key="1">
    <citation type="submission" date="2020-10" db="EMBL/GenBank/DDBJ databases">
        <title>De novo genome project of the cellulose decomposer Thermobifida halotolerans type strain.</title>
        <authorList>
            <person name="Nagy I."/>
            <person name="Horvath B."/>
            <person name="Kukolya J."/>
            <person name="Nagy I."/>
            <person name="Orsini M."/>
        </authorList>
    </citation>
    <scope>NUCLEOTIDE SEQUENCE</scope>
    <source>
        <strain evidence="1">DSM 44931</strain>
    </source>
</reference>
<keyword evidence="2" id="KW-1185">Reference proteome</keyword>